<dbReference type="EMBL" id="MCGN01000005">
    <property type="protein sequence ID" value="ORY96730.1"/>
    <property type="molecule type" value="Genomic_DNA"/>
</dbReference>
<dbReference type="OrthoDB" id="2230209at2759"/>
<dbReference type="InParanoid" id="A0A1X2HD95"/>
<keyword evidence="1" id="KW-1133">Transmembrane helix</keyword>
<evidence type="ECO:0000313" key="3">
    <source>
        <dbReference type="Proteomes" id="UP000242180"/>
    </source>
</evidence>
<accession>A0A1X2HD95</accession>
<keyword evidence="3" id="KW-1185">Reference proteome</keyword>
<keyword evidence="1" id="KW-0812">Transmembrane</keyword>
<name>A0A1X2HD95_SYNRA</name>
<feature type="transmembrane region" description="Helical" evidence="1">
    <location>
        <begin position="36"/>
        <end position="54"/>
    </location>
</feature>
<evidence type="ECO:0000313" key="2">
    <source>
        <dbReference type="EMBL" id="ORY96730.1"/>
    </source>
</evidence>
<keyword evidence="1" id="KW-0472">Membrane</keyword>
<organism evidence="2 3">
    <name type="scientific">Syncephalastrum racemosum</name>
    <name type="common">Filamentous fungus</name>
    <dbReference type="NCBI Taxonomy" id="13706"/>
    <lineage>
        <taxon>Eukaryota</taxon>
        <taxon>Fungi</taxon>
        <taxon>Fungi incertae sedis</taxon>
        <taxon>Mucoromycota</taxon>
        <taxon>Mucoromycotina</taxon>
        <taxon>Mucoromycetes</taxon>
        <taxon>Mucorales</taxon>
        <taxon>Syncephalastraceae</taxon>
        <taxon>Syncephalastrum</taxon>
    </lineage>
</organism>
<reference evidence="2 3" key="1">
    <citation type="submission" date="2016-07" db="EMBL/GenBank/DDBJ databases">
        <title>Pervasive Adenine N6-methylation of Active Genes in Fungi.</title>
        <authorList>
            <consortium name="DOE Joint Genome Institute"/>
            <person name="Mondo S.J."/>
            <person name="Dannebaum R.O."/>
            <person name="Kuo R.C."/>
            <person name="Labutti K."/>
            <person name="Haridas S."/>
            <person name="Kuo A."/>
            <person name="Salamov A."/>
            <person name="Ahrendt S.R."/>
            <person name="Lipzen A."/>
            <person name="Sullivan W."/>
            <person name="Andreopoulos W.B."/>
            <person name="Clum A."/>
            <person name="Lindquist E."/>
            <person name="Daum C."/>
            <person name="Ramamoorthy G.K."/>
            <person name="Gryganskyi A."/>
            <person name="Culley D."/>
            <person name="Magnuson J.K."/>
            <person name="James T.Y."/>
            <person name="O'Malley M.A."/>
            <person name="Stajich J.E."/>
            <person name="Spatafora J.W."/>
            <person name="Visel A."/>
            <person name="Grigoriev I.V."/>
        </authorList>
    </citation>
    <scope>NUCLEOTIDE SEQUENCE [LARGE SCALE GENOMIC DNA]</scope>
    <source>
        <strain evidence="2 3">NRRL 2496</strain>
    </source>
</reference>
<dbReference type="AlphaFoldDB" id="A0A1X2HD95"/>
<evidence type="ECO:0000256" key="1">
    <source>
        <dbReference type="SAM" id="Phobius"/>
    </source>
</evidence>
<comment type="caution">
    <text evidence="2">The sequence shown here is derived from an EMBL/GenBank/DDBJ whole genome shotgun (WGS) entry which is preliminary data.</text>
</comment>
<gene>
    <name evidence="2" type="ORF">BCR43DRAFT_492173</name>
</gene>
<proteinExistence type="predicted"/>
<feature type="transmembrane region" description="Helical" evidence="1">
    <location>
        <begin position="168"/>
        <end position="188"/>
    </location>
</feature>
<protein>
    <submittedName>
        <fullName evidence="2">Uncharacterized protein</fullName>
    </submittedName>
</protein>
<sequence length="218" mass="25332">MAYNVKTLFLIVAILVLSFSSLLRHSRHAPYSFPPIFLVFHIAFHLIHTTAHYLQAPMIERRCVVYGTHAYWTGWCLGVCVFSERLAFFDVPMALFWLLLFERRNAWGIIHWEFVGRLEEDSLRTLAYRTWCLLGCGSAWGLFYIALASYLDGFPLSYLLRPTAVAKLLLVSAFAGTSMICFWSFWTFQYRGVLWKREYRKGVVVWYSEGIARAGDVE</sequence>
<feature type="transmembrane region" description="Helical" evidence="1">
    <location>
        <begin position="126"/>
        <end position="148"/>
    </location>
</feature>
<dbReference type="Proteomes" id="UP000242180">
    <property type="component" value="Unassembled WGS sequence"/>
</dbReference>